<comment type="caution">
    <text evidence="1">The sequence shown here is derived from an EMBL/GenBank/DDBJ whole genome shotgun (WGS) entry which is preliminary data.</text>
</comment>
<dbReference type="EMBL" id="CM044703">
    <property type="protein sequence ID" value="KAI5672404.1"/>
    <property type="molecule type" value="Genomic_DNA"/>
</dbReference>
<proteinExistence type="predicted"/>
<keyword evidence="2" id="KW-1185">Reference proteome</keyword>
<reference evidence="2" key="1">
    <citation type="journal article" date="2023" name="Nat. Plants">
        <title>Single-cell RNA sequencing provides a high-resolution roadmap for understanding the multicellular compartmentation of specialized metabolism.</title>
        <authorList>
            <person name="Sun S."/>
            <person name="Shen X."/>
            <person name="Li Y."/>
            <person name="Li Y."/>
            <person name="Wang S."/>
            <person name="Li R."/>
            <person name="Zhang H."/>
            <person name="Shen G."/>
            <person name="Guo B."/>
            <person name="Wei J."/>
            <person name="Xu J."/>
            <person name="St-Pierre B."/>
            <person name="Chen S."/>
            <person name="Sun C."/>
        </authorList>
    </citation>
    <scope>NUCLEOTIDE SEQUENCE [LARGE SCALE GENOMIC DNA]</scope>
</reference>
<evidence type="ECO:0000313" key="2">
    <source>
        <dbReference type="Proteomes" id="UP001060085"/>
    </source>
</evidence>
<gene>
    <name evidence="1" type="ORF">M9H77_12768</name>
</gene>
<organism evidence="1 2">
    <name type="scientific">Catharanthus roseus</name>
    <name type="common">Madagascar periwinkle</name>
    <name type="synonym">Vinca rosea</name>
    <dbReference type="NCBI Taxonomy" id="4058"/>
    <lineage>
        <taxon>Eukaryota</taxon>
        <taxon>Viridiplantae</taxon>
        <taxon>Streptophyta</taxon>
        <taxon>Embryophyta</taxon>
        <taxon>Tracheophyta</taxon>
        <taxon>Spermatophyta</taxon>
        <taxon>Magnoliopsida</taxon>
        <taxon>eudicotyledons</taxon>
        <taxon>Gunneridae</taxon>
        <taxon>Pentapetalae</taxon>
        <taxon>asterids</taxon>
        <taxon>lamiids</taxon>
        <taxon>Gentianales</taxon>
        <taxon>Apocynaceae</taxon>
        <taxon>Rauvolfioideae</taxon>
        <taxon>Vinceae</taxon>
        <taxon>Catharanthinae</taxon>
        <taxon>Catharanthus</taxon>
    </lineage>
</organism>
<dbReference type="Proteomes" id="UP001060085">
    <property type="component" value="Linkage Group LG03"/>
</dbReference>
<evidence type="ECO:0000313" key="1">
    <source>
        <dbReference type="EMBL" id="KAI5672404.1"/>
    </source>
</evidence>
<accession>A0ACC0BIG0</accession>
<protein>
    <submittedName>
        <fullName evidence="1">Uncharacterized protein</fullName>
    </submittedName>
</protein>
<name>A0ACC0BIG0_CATRO</name>
<sequence>MPNFHHGAGNGVKAYGGNNYGNGNFIPRRHVGHTSYDDYGGCGRVNTRYNNYEHNPYDCYEGYHYSCVAKVEIMKSSMIGEFSKVNKLLQAKIEVEESVVLHLKEEISNGEHCDLMRDKNIEKESIENKEKERVEEKERLLERLCIVDSISIFLKESEHLECSKEKESGLGKSERVKENECFIENKRIVVLEMSEEMNFYANDTNSFFASDSLCVQNFEDSSKDE</sequence>